<dbReference type="Proteomes" id="UP001204061">
    <property type="component" value="Unassembled WGS sequence"/>
</dbReference>
<dbReference type="AlphaFoldDB" id="A0AAW5M935"/>
<evidence type="ECO:0000313" key="1">
    <source>
        <dbReference type="EMBL" id="MCR4450513.1"/>
    </source>
</evidence>
<dbReference type="RefSeq" id="WP_257725864.1">
    <property type="nucleotide sequence ID" value="NZ_JANLFC010000068.1"/>
</dbReference>
<organism evidence="1 2">
    <name type="scientific">Aeromonas veronii</name>
    <dbReference type="NCBI Taxonomy" id="654"/>
    <lineage>
        <taxon>Bacteria</taxon>
        <taxon>Pseudomonadati</taxon>
        <taxon>Pseudomonadota</taxon>
        <taxon>Gammaproteobacteria</taxon>
        <taxon>Aeromonadales</taxon>
        <taxon>Aeromonadaceae</taxon>
        <taxon>Aeromonas</taxon>
    </lineage>
</organism>
<reference evidence="1" key="1">
    <citation type="submission" date="2022-08" db="EMBL/GenBank/DDBJ databases">
        <title>A global survey of hypervirulent Aeromonas hydrophila identified this emerging pathogen in farmed fish in the lower Mekong River basin.</title>
        <authorList>
            <person name="Xu T."/>
            <person name="Rasmussen-Ivey C.R."/>
            <person name="Moen F.S."/>
            <person name="Fernandez Bravo A."/>
            <person name="Lamy B."/>
            <person name="Beaz-Hidalgo R."/>
            <person name="Khan C.D."/>
            <person name="Castro Escarpulli G."/>
            <person name="Yasin I.S.M."/>
            <person name="Figueras M.J."/>
            <person name="Azzam Sayuti M."/>
            <person name="Karim M.M."/>
            <person name="Alam K.M."/>
            <person name="Le T.T.T."/>
            <person name="Thao N.H.P."/>
            <person name="Addo S."/>
            <person name="Duodu S."/>
            <person name="Ali S."/>
            <person name="Mey S."/>
            <person name="Somony T."/>
            <person name="Liles M.R."/>
        </authorList>
    </citation>
    <scope>NUCLEOTIDE SEQUENCE</scope>
    <source>
        <strain evidence="1">0.14</strain>
    </source>
</reference>
<gene>
    <name evidence="1" type="ORF">NS965_19195</name>
</gene>
<dbReference type="Pfam" id="PF05125">
    <property type="entry name" value="Phage_cap_P2"/>
    <property type="match status" value="1"/>
</dbReference>
<comment type="caution">
    <text evidence="1">The sequence shown here is derived from an EMBL/GenBank/DDBJ whole genome shotgun (WGS) entry which is preliminary data.</text>
</comment>
<dbReference type="NCBIfam" id="TIGR01551">
    <property type="entry name" value="major_capsid_P2"/>
    <property type="match status" value="1"/>
</dbReference>
<dbReference type="InterPro" id="IPR006441">
    <property type="entry name" value="Phage_P2_GpN"/>
</dbReference>
<proteinExistence type="predicted"/>
<dbReference type="EMBL" id="JANLFC010000068">
    <property type="protein sequence ID" value="MCR4450513.1"/>
    <property type="molecule type" value="Genomic_DNA"/>
</dbReference>
<sequence length="365" mass="39797">MSQTLTVQAMQRLEQYSNALAKAYGIPVNALAKQFSVTGPVETGLRAALLASVEFLGLITCLDVDQIKGQVVQVGIGKLFTGRKKDGRFNGKIGVAGNTYDLNETDSCASLDWATLCVWANAGSEGEFLRLVGDFINKAFALDMLRVGWNGVEAADDTNPTAHPLGEDVNKGWHQLAREWNDGSQIIKADDGQKIYFDPNGQGNYKTLDEMASDLINTTIDPLFRQDPRLVVLVGTDLVASAQAKLYSEATKPTEQIAAQKLAESIAGRKAYIPPFFPGKRMVVTTLDNLHIYTQRGTRKRKAEDNQDKKCFDNQYWRMEGYAIGEYLAYGGFEEADIEIGADPAVVAAAAEAAAKKKDAAEQQG</sequence>
<accession>A0AAW5M935</accession>
<protein>
    <submittedName>
        <fullName evidence="1">Phage major capsid protein, P2 family</fullName>
    </submittedName>
</protein>
<name>A0AAW5M935_AERVE</name>
<evidence type="ECO:0000313" key="2">
    <source>
        <dbReference type="Proteomes" id="UP001204061"/>
    </source>
</evidence>